<evidence type="ECO:0000256" key="1">
    <source>
        <dbReference type="SAM" id="SignalP"/>
    </source>
</evidence>
<dbReference type="EMBL" id="MDYQ01000257">
    <property type="protein sequence ID" value="PRP77587.1"/>
    <property type="molecule type" value="Genomic_DNA"/>
</dbReference>
<dbReference type="FunFam" id="2.160.20.10:FF:000049">
    <property type="entry name" value="Putative exo-beta-1,3-glucanase"/>
    <property type="match status" value="1"/>
</dbReference>
<feature type="domain" description="Rhamnogalacturonase A/B/Epimerase-like pectate lyase" evidence="2">
    <location>
        <begin position="419"/>
        <end position="475"/>
    </location>
</feature>
<dbReference type="InParanoid" id="A0A2P6N0U5"/>
<gene>
    <name evidence="3" type="ORF">PROFUN_00448</name>
</gene>
<feature type="signal peptide" evidence="1">
    <location>
        <begin position="1"/>
        <end position="23"/>
    </location>
</feature>
<organism evidence="3 4">
    <name type="scientific">Planoprotostelium fungivorum</name>
    <dbReference type="NCBI Taxonomy" id="1890364"/>
    <lineage>
        <taxon>Eukaryota</taxon>
        <taxon>Amoebozoa</taxon>
        <taxon>Evosea</taxon>
        <taxon>Variosea</taxon>
        <taxon>Cavosteliida</taxon>
        <taxon>Cavosteliaceae</taxon>
        <taxon>Planoprotostelium</taxon>
    </lineage>
</organism>
<keyword evidence="1" id="KW-0732">Signal</keyword>
<dbReference type="SUPFAM" id="SSF51126">
    <property type="entry name" value="Pectin lyase-like"/>
    <property type="match status" value="2"/>
</dbReference>
<proteinExistence type="predicted"/>
<dbReference type="GO" id="GO:0004650">
    <property type="term" value="F:polygalacturonase activity"/>
    <property type="evidence" value="ECO:0007669"/>
    <property type="project" value="InterPro"/>
</dbReference>
<evidence type="ECO:0000313" key="3">
    <source>
        <dbReference type="EMBL" id="PRP77587.1"/>
    </source>
</evidence>
<sequence>MKLPNTWIVYTVFLLVGISSSLADCPAYTSTGGAPFWLGRKQHTSLSAFQNGTYQVFRNVMDYGAKGDGVADDTEPIRRAIADGRCGPNCDSSTTRYAVIYFPSGVYRVRSTIPLYFMTLMVGDANDVPTIRASPDFIGDRIIEANTDTNGGNWFRIQVSENPQVTTHSTQNNFHQQMRNLKIDTTAVPAQIPITAIRWMVAQGSSLFKIQIELSSQPGTQHRGILCESGSASYFGDVTVSGGDTGVIIGNQQFNIKGLTIRNTRVALRILWGWGWVFHQLSVYNSTRGLDISGMNGQQPSVSSMAVVDSQFDQVTEAIVTVAGHGTADVTLTLDHVKFHRVDRAVVDTAGTVLLSGSMETLTIDIFLTGRIYNSPTQGFDYRGLTKRMERPTTLTDKNDLYIVRPRPQYEGANLDDVIDVRAMGARGDGNQDDTAALQLAIDSAGCRIVFLPAGTYRLTRTLFVPAGTRMVGEAWSQLMAHGPSFSDPAHPEPMIQVGLPGDVGSVELSELMFTAAGPAQGAILVQWNIRDSPNSPASAGMWDCHFRIGGAVGTYQQIEQCPASAANVIPECLGVFMMMHVTASASIYMENVWGWTADRDMDSPGQPHISVYNGRGLLMESRQASWLYGTSFEHSINFQYNFYNASNIFVSMLQTETPYYQPNVPAPLNSFLGTHYSDPDFSNCQSKTCMMSQALRIFNSEDIIISGANMYSFFNGYDQACLSTSSCQDAVFFHESPRSGVYVYNLITLGTSSMAEFGTQEIIPQADNKNGFTSSCHYLFTA</sequence>
<reference evidence="3 4" key="1">
    <citation type="journal article" date="2018" name="Genome Biol. Evol.">
        <title>Multiple Roots of Fruiting Body Formation in Amoebozoa.</title>
        <authorList>
            <person name="Hillmann F."/>
            <person name="Forbes G."/>
            <person name="Novohradska S."/>
            <person name="Ferling I."/>
            <person name="Riege K."/>
            <person name="Groth M."/>
            <person name="Westermann M."/>
            <person name="Marz M."/>
            <person name="Spaller T."/>
            <person name="Winckler T."/>
            <person name="Schaap P."/>
            <person name="Glockner G."/>
        </authorList>
    </citation>
    <scope>NUCLEOTIDE SEQUENCE [LARGE SCALE GENOMIC DNA]</scope>
    <source>
        <strain evidence="3 4">Jena</strain>
    </source>
</reference>
<dbReference type="STRING" id="1890364.A0A2P6N0U5"/>
<dbReference type="Proteomes" id="UP000241769">
    <property type="component" value="Unassembled WGS sequence"/>
</dbReference>
<dbReference type="Pfam" id="PF12708">
    <property type="entry name" value="Pect-lyase_RHGA_epim"/>
    <property type="match status" value="2"/>
</dbReference>
<dbReference type="PANTHER" id="PTHR33928:SF2">
    <property type="entry name" value="PECTATE LYASE SUPERFAMILY PROTEIN DOMAIN-CONTAINING PROTEIN-RELATED"/>
    <property type="match status" value="1"/>
</dbReference>
<dbReference type="CDD" id="cd23668">
    <property type="entry name" value="GH55_beta13glucanase-like"/>
    <property type="match status" value="1"/>
</dbReference>
<dbReference type="AlphaFoldDB" id="A0A2P6N0U5"/>
<protein>
    <recommendedName>
        <fullName evidence="2">Rhamnogalacturonase A/B/Epimerase-like pectate lyase domain-containing protein</fullName>
    </recommendedName>
</protein>
<dbReference type="InterPro" id="IPR012334">
    <property type="entry name" value="Pectin_lyas_fold"/>
</dbReference>
<evidence type="ECO:0000313" key="4">
    <source>
        <dbReference type="Proteomes" id="UP000241769"/>
    </source>
</evidence>
<accession>A0A2P6N0U5</accession>
<evidence type="ECO:0000259" key="2">
    <source>
        <dbReference type="Pfam" id="PF12708"/>
    </source>
</evidence>
<comment type="caution">
    <text evidence="3">The sequence shown here is derived from an EMBL/GenBank/DDBJ whole genome shotgun (WGS) entry which is preliminary data.</text>
</comment>
<name>A0A2P6N0U5_9EUKA</name>
<dbReference type="InterPro" id="IPR039279">
    <property type="entry name" value="QRT3-like"/>
</dbReference>
<dbReference type="PANTHER" id="PTHR33928">
    <property type="entry name" value="POLYGALACTURONASE QRT3"/>
    <property type="match status" value="1"/>
</dbReference>
<dbReference type="OrthoDB" id="1046782at2759"/>
<feature type="chain" id="PRO_5015175106" description="Rhamnogalacturonase A/B/Epimerase-like pectate lyase domain-containing protein" evidence="1">
    <location>
        <begin position="24"/>
        <end position="783"/>
    </location>
</feature>
<keyword evidence="4" id="KW-1185">Reference proteome</keyword>
<feature type="domain" description="Rhamnogalacturonase A/B/Epimerase-like pectate lyase" evidence="2">
    <location>
        <begin position="57"/>
        <end position="291"/>
    </location>
</feature>
<dbReference type="Gene3D" id="2.160.20.10">
    <property type="entry name" value="Single-stranded right-handed beta-helix, Pectin lyase-like"/>
    <property type="match status" value="2"/>
</dbReference>
<dbReference type="InterPro" id="IPR024535">
    <property type="entry name" value="RHGA/B-epi-like_pectate_lyase"/>
</dbReference>
<dbReference type="InterPro" id="IPR011050">
    <property type="entry name" value="Pectin_lyase_fold/virulence"/>
</dbReference>